<feature type="compositionally biased region" description="Gly residues" evidence="1">
    <location>
        <begin position="18"/>
        <end position="28"/>
    </location>
</feature>
<keyword evidence="2" id="KW-1133">Transmembrane helix</keyword>
<feature type="compositionally biased region" description="Low complexity" evidence="1">
    <location>
        <begin position="437"/>
        <end position="462"/>
    </location>
</feature>
<keyword evidence="2" id="KW-0472">Membrane</keyword>
<dbReference type="EMBL" id="CAUYUJ010001447">
    <property type="protein sequence ID" value="CAK0796013.1"/>
    <property type="molecule type" value="Genomic_DNA"/>
</dbReference>
<feature type="region of interest" description="Disordered" evidence="1">
    <location>
        <begin position="428"/>
        <end position="610"/>
    </location>
</feature>
<sequence length="610" mass="64064">MAAQGPTPAHQVAAPAVGGPGPQGGEGGDPLAAGTADGEQLLRALLGRPPAEIAEWALGQVEEMSRPGADVRSLPIFSLAGAFKDSRPEERQRLVRGALTGFGELPAARRAGAVRMAMETGQRASQAQATEGQDPRAVPLIQNLMAVATESQIQSMPQEELDSITQEAQNVAVRAMQPQQLADVVQELRPEEREMLTDTLVEAKVVPSEHRAVMEQTIKPGGYVDSLRVALTWLDWARTRAWVAVALTALELVCAVALGVLGEPCAPPNALWLQVDVAIALLASAGAGSAAWLLAEPLRKLHEDPVGTAQRWHGDGAPRDWTLRLQAAIPGVPLQTYRNGAIGLCVCTVMALLGVCWALFGLENAANTIIQGCSPATAWCWAFFWLLRVGLLVAVALLVAWVYREAQRHADGTPRDGDSEPQQPLLRTEENTRSADPPAAVKAQEAPAAVEPAAPAPASAPARPREAREAPAAEEPPAPAPTQPPGRPQASRGAAGAKPQSAAAAEPAAHEPDPEQVRQDVAALLQRLRRPERRAADGPGGSPAPPLTPPTQTVAAAAATSGGGASGDRGAARRRQLQRSGHAEVHASMRAEHDDALSRLDTLERGDAPK</sequence>
<gene>
    <name evidence="3" type="ORF">PCOR1329_LOCUS5501</name>
</gene>
<evidence type="ECO:0000256" key="2">
    <source>
        <dbReference type="SAM" id="Phobius"/>
    </source>
</evidence>
<feature type="compositionally biased region" description="Low complexity" evidence="1">
    <location>
        <begin position="8"/>
        <end position="17"/>
    </location>
</feature>
<organism evidence="3 4">
    <name type="scientific">Prorocentrum cordatum</name>
    <dbReference type="NCBI Taxonomy" id="2364126"/>
    <lineage>
        <taxon>Eukaryota</taxon>
        <taxon>Sar</taxon>
        <taxon>Alveolata</taxon>
        <taxon>Dinophyceae</taxon>
        <taxon>Prorocentrales</taxon>
        <taxon>Prorocentraceae</taxon>
        <taxon>Prorocentrum</taxon>
    </lineage>
</organism>
<feature type="transmembrane region" description="Helical" evidence="2">
    <location>
        <begin position="341"/>
        <end position="362"/>
    </location>
</feature>
<name>A0ABN9PWJ3_9DINO</name>
<protein>
    <submittedName>
        <fullName evidence="3">Uncharacterized protein</fullName>
    </submittedName>
</protein>
<feature type="region of interest" description="Disordered" evidence="1">
    <location>
        <begin position="1"/>
        <end position="36"/>
    </location>
</feature>
<feature type="compositionally biased region" description="Basic and acidic residues" evidence="1">
    <location>
        <begin position="508"/>
        <end position="518"/>
    </location>
</feature>
<feature type="compositionally biased region" description="Low complexity" evidence="1">
    <location>
        <begin position="488"/>
        <end position="507"/>
    </location>
</feature>
<feature type="compositionally biased region" description="Pro residues" evidence="1">
    <location>
        <begin position="474"/>
        <end position="487"/>
    </location>
</feature>
<feature type="transmembrane region" description="Helical" evidence="2">
    <location>
        <begin position="382"/>
        <end position="403"/>
    </location>
</feature>
<reference evidence="3" key="1">
    <citation type="submission" date="2023-10" db="EMBL/GenBank/DDBJ databases">
        <authorList>
            <person name="Chen Y."/>
            <person name="Shah S."/>
            <person name="Dougan E. K."/>
            <person name="Thang M."/>
            <person name="Chan C."/>
        </authorList>
    </citation>
    <scope>NUCLEOTIDE SEQUENCE [LARGE SCALE GENOMIC DNA]</scope>
</reference>
<keyword evidence="4" id="KW-1185">Reference proteome</keyword>
<proteinExistence type="predicted"/>
<feature type="compositionally biased region" description="Low complexity" evidence="1">
    <location>
        <begin position="550"/>
        <end position="560"/>
    </location>
</feature>
<feature type="compositionally biased region" description="Basic and acidic residues" evidence="1">
    <location>
        <begin position="581"/>
        <end position="610"/>
    </location>
</feature>
<accession>A0ABN9PWJ3</accession>
<keyword evidence="2" id="KW-0812">Transmembrane</keyword>
<feature type="transmembrane region" description="Helical" evidence="2">
    <location>
        <begin position="273"/>
        <end position="295"/>
    </location>
</feature>
<comment type="caution">
    <text evidence="3">The sequence shown here is derived from an EMBL/GenBank/DDBJ whole genome shotgun (WGS) entry which is preliminary data.</text>
</comment>
<evidence type="ECO:0000256" key="1">
    <source>
        <dbReference type="SAM" id="MobiDB-lite"/>
    </source>
</evidence>
<evidence type="ECO:0000313" key="4">
    <source>
        <dbReference type="Proteomes" id="UP001189429"/>
    </source>
</evidence>
<dbReference type="Proteomes" id="UP001189429">
    <property type="component" value="Unassembled WGS sequence"/>
</dbReference>
<feature type="transmembrane region" description="Helical" evidence="2">
    <location>
        <begin position="241"/>
        <end position="261"/>
    </location>
</feature>
<evidence type="ECO:0000313" key="3">
    <source>
        <dbReference type="EMBL" id="CAK0796013.1"/>
    </source>
</evidence>